<dbReference type="InterPro" id="IPR051822">
    <property type="entry name" value="Glycosyl_Hydrolase_84"/>
</dbReference>
<name>A0A1B0A637_GLOPL</name>
<reference evidence="3" key="1">
    <citation type="submission" date="2014-03" db="EMBL/GenBank/DDBJ databases">
        <authorList>
            <person name="Aksoy S."/>
            <person name="Warren W."/>
            <person name="Wilson R.K."/>
        </authorList>
    </citation>
    <scope>NUCLEOTIDE SEQUENCE [LARGE SCALE GENOMIC DNA]</scope>
    <source>
        <strain evidence="3">IAEA</strain>
    </source>
</reference>
<dbReference type="InterPro" id="IPR017853">
    <property type="entry name" value="GH"/>
</dbReference>
<dbReference type="STRING" id="7398.A0A1B0A637"/>
<dbReference type="AlphaFoldDB" id="A0A1B0A637"/>
<dbReference type="Gene3D" id="3.20.20.80">
    <property type="entry name" value="Glycosidases"/>
    <property type="match status" value="1"/>
</dbReference>
<accession>A0A1B0A637</accession>
<proteinExistence type="predicted"/>
<organism evidence="2 3">
    <name type="scientific">Glossina pallidipes</name>
    <name type="common">Tsetse fly</name>
    <dbReference type="NCBI Taxonomy" id="7398"/>
    <lineage>
        <taxon>Eukaryota</taxon>
        <taxon>Metazoa</taxon>
        <taxon>Ecdysozoa</taxon>
        <taxon>Arthropoda</taxon>
        <taxon>Hexapoda</taxon>
        <taxon>Insecta</taxon>
        <taxon>Pterygota</taxon>
        <taxon>Neoptera</taxon>
        <taxon>Endopterygota</taxon>
        <taxon>Diptera</taxon>
        <taxon>Brachycera</taxon>
        <taxon>Muscomorpha</taxon>
        <taxon>Hippoboscoidea</taxon>
        <taxon>Glossinidae</taxon>
        <taxon>Glossina</taxon>
    </lineage>
</organism>
<evidence type="ECO:0000313" key="2">
    <source>
        <dbReference type="EnsemblMetazoa" id="GPAI035575-PA"/>
    </source>
</evidence>
<reference evidence="2" key="2">
    <citation type="submission" date="2020-05" db="UniProtKB">
        <authorList>
            <consortium name="EnsemblMetazoa"/>
        </authorList>
    </citation>
    <scope>IDENTIFICATION</scope>
    <source>
        <strain evidence="2">IAEA</strain>
    </source>
</reference>
<dbReference type="EnsemblMetazoa" id="GPAI035575-RA">
    <property type="protein sequence ID" value="GPAI035575-PA"/>
    <property type="gene ID" value="GPAI035575"/>
</dbReference>
<sequence length="124" mass="13881">MKTGSEKAPGVPLLSLYRSHFDYIFMAAVKDQGITLYNALSPSLDMTYSSQKELQTLDHVSQAFALLFADIEFELCTSDKEVSQTFVNAQVPAVNEIFTHMDFYFAQLNITVRAQCLPFTTPGI</sequence>
<dbReference type="GO" id="GO:0009100">
    <property type="term" value="P:glycoprotein metabolic process"/>
    <property type="evidence" value="ECO:0007669"/>
    <property type="project" value="TreeGrafter"/>
</dbReference>
<dbReference type="PANTHER" id="PTHR13170:SF16">
    <property type="entry name" value="PROTEIN O-GLCNACASE"/>
    <property type="match status" value="1"/>
</dbReference>
<protein>
    <submittedName>
        <fullName evidence="2">Uncharacterized protein</fullName>
    </submittedName>
</protein>
<keyword evidence="1" id="KW-0732">Signal</keyword>
<dbReference type="PANTHER" id="PTHR13170">
    <property type="entry name" value="O-GLCNACASE"/>
    <property type="match status" value="1"/>
</dbReference>
<dbReference type="Proteomes" id="UP000092445">
    <property type="component" value="Unassembled WGS sequence"/>
</dbReference>
<dbReference type="GO" id="GO:0016231">
    <property type="term" value="F:beta-N-acetylglucosaminidase activity"/>
    <property type="evidence" value="ECO:0007669"/>
    <property type="project" value="TreeGrafter"/>
</dbReference>
<dbReference type="SUPFAM" id="SSF51445">
    <property type="entry name" value="(Trans)glycosidases"/>
    <property type="match status" value="1"/>
</dbReference>
<keyword evidence="3" id="KW-1185">Reference proteome</keyword>
<dbReference type="VEuPathDB" id="VectorBase:GPAI035575"/>
<evidence type="ECO:0000256" key="1">
    <source>
        <dbReference type="ARBA" id="ARBA00022729"/>
    </source>
</evidence>
<evidence type="ECO:0000313" key="3">
    <source>
        <dbReference type="Proteomes" id="UP000092445"/>
    </source>
</evidence>